<dbReference type="InterPro" id="IPR032508">
    <property type="entry name" value="FecR_C"/>
</dbReference>
<proteinExistence type="predicted"/>
<evidence type="ECO:0000256" key="1">
    <source>
        <dbReference type="SAM" id="Phobius"/>
    </source>
</evidence>
<evidence type="ECO:0000259" key="2">
    <source>
        <dbReference type="Pfam" id="PF04773"/>
    </source>
</evidence>
<evidence type="ECO:0000259" key="3">
    <source>
        <dbReference type="Pfam" id="PF16220"/>
    </source>
</evidence>
<organism evidence="5 6">
    <name type="scientific">Acinetobacter guerrae</name>
    <dbReference type="NCBI Taxonomy" id="1843371"/>
    <lineage>
        <taxon>Bacteria</taxon>
        <taxon>Pseudomonadati</taxon>
        <taxon>Pseudomonadota</taxon>
        <taxon>Gammaproteobacteria</taxon>
        <taxon>Moraxellales</taxon>
        <taxon>Moraxellaceae</taxon>
        <taxon>Acinetobacter</taxon>
    </lineage>
</organism>
<dbReference type="AlphaFoldDB" id="A0A3A8EHP8"/>
<dbReference type="InterPro" id="IPR012373">
    <property type="entry name" value="Ferrdict_sens_TM"/>
</dbReference>
<keyword evidence="1" id="KW-0472">Membrane</keyword>
<feature type="domain" description="FecR N-terminal" evidence="3">
    <location>
        <begin position="18"/>
        <end position="57"/>
    </location>
</feature>
<dbReference type="PANTHER" id="PTHR30273:SF2">
    <property type="entry name" value="PROTEIN FECR"/>
    <property type="match status" value="1"/>
</dbReference>
<feature type="domain" description="FecR protein" evidence="2">
    <location>
        <begin position="123"/>
        <end position="216"/>
    </location>
</feature>
<evidence type="ECO:0000313" key="5">
    <source>
        <dbReference type="EMBL" id="RKG34472.1"/>
    </source>
</evidence>
<dbReference type="GO" id="GO:0016989">
    <property type="term" value="F:sigma factor antagonist activity"/>
    <property type="evidence" value="ECO:0007669"/>
    <property type="project" value="TreeGrafter"/>
</dbReference>
<dbReference type="Proteomes" id="UP000269001">
    <property type="component" value="Unassembled WGS sequence"/>
</dbReference>
<keyword evidence="1" id="KW-0812">Transmembrane</keyword>
<dbReference type="Pfam" id="PF16344">
    <property type="entry name" value="FecR_C"/>
    <property type="match status" value="1"/>
</dbReference>
<feature type="transmembrane region" description="Helical" evidence="1">
    <location>
        <begin position="85"/>
        <end position="103"/>
    </location>
</feature>
<keyword evidence="6" id="KW-1185">Reference proteome</keyword>
<dbReference type="Pfam" id="PF16220">
    <property type="entry name" value="DUF4880"/>
    <property type="match status" value="1"/>
</dbReference>
<reference evidence="5 6" key="1">
    <citation type="submission" date="2018-09" db="EMBL/GenBank/DDBJ databases">
        <title>The draft genome of Acinetobacter spp. strains.</title>
        <authorList>
            <person name="Qin J."/>
            <person name="Feng Y."/>
            <person name="Zong Z."/>
        </authorList>
    </citation>
    <scope>NUCLEOTIDE SEQUENCE [LARGE SCALE GENOMIC DNA]</scope>
    <source>
        <strain evidence="5 6">WCHAc060096</strain>
    </source>
</reference>
<dbReference type="PANTHER" id="PTHR30273">
    <property type="entry name" value="PERIPLASMIC SIGNAL SENSOR AND SIGMA FACTOR ACTIVATOR FECR-RELATED"/>
    <property type="match status" value="1"/>
</dbReference>
<dbReference type="Gene3D" id="3.55.50.30">
    <property type="match status" value="1"/>
</dbReference>
<dbReference type="EMBL" id="RAXU01000006">
    <property type="protein sequence ID" value="RKG34472.1"/>
    <property type="molecule type" value="Genomic_DNA"/>
</dbReference>
<dbReference type="Gene3D" id="2.60.120.1440">
    <property type="match status" value="1"/>
</dbReference>
<sequence>MNIPLKTKIDRARQRAYREAAEWYMQMQEQALDAKQKTCFDQWLAADVLHQEVWANVIMFDEKLGRVPKTVMAQTMQHMQPKQHYATKFSLILFAICVALYAVQGIRQQDYLPEMFSFDPVDIYKTQIGEQQQLSLADGSQLWLNSNSKIRVKYNTKQRRIELASGEIYIETHKDSQQRPFTVHTADGDLLALGTVFNVRHLPTQTELIVKQGIVRTQPQQSQYYRDVPAQHTIRFDEKQIYIDAYSDLPLLWRQQLLVVHSMPLEQFITELSRYHQSEINLDPSLEKIQVSGAYSTQDLARTLNMLKSTYHLHVIQSGPDRFDLQP</sequence>
<protein>
    <submittedName>
        <fullName evidence="5">DUF4880 domain-containing protein</fullName>
    </submittedName>
</protein>
<dbReference type="PIRSF" id="PIRSF018266">
    <property type="entry name" value="FecR"/>
    <property type="match status" value="1"/>
</dbReference>
<dbReference type="InterPro" id="IPR032623">
    <property type="entry name" value="FecR_N"/>
</dbReference>
<dbReference type="RefSeq" id="WP_120369780.1">
    <property type="nucleotide sequence ID" value="NZ_RAXU01000006.1"/>
</dbReference>
<dbReference type="InterPro" id="IPR006860">
    <property type="entry name" value="FecR"/>
</dbReference>
<gene>
    <name evidence="5" type="ORF">D7V21_06900</name>
</gene>
<evidence type="ECO:0000259" key="4">
    <source>
        <dbReference type="Pfam" id="PF16344"/>
    </source>
</evidence>
<evidence type="ECO:0000313" key="6">
    <source>
        <dbReference type="Proteomes" id="UP000269001"/>
    </source>
</evidence>
<comment type="caution">
    <text evidence="5">The sequence shown here is derived from an EMBL/GenBank/DDBJ whole genome shotgun (WGS) entry which is preliminary data.</text>
</comment>
<accession>A0A3A8EHP8</accession>
<dbReference type="Pfam" id="PF04773">
    <property type="entry name" value="FecR"/>
    <property type="match status" value="1"/>
</dbReference>
<keyword evidence="1" id="KW-1133">Transmembrane helix</keyword>
<name>A0A3A8EHP8_9GAMM</name>
<feature type="domain" description="Protein FecR C-terminal" evidence="4">
    <location>
        <begin position="258"/>
        <end position="316"/>
    </location>
</feature>